<sequence length="66" mass="7374">MADLNYYTRAKFTSTDHQFTRSTEFKLSCNPILPESLCMDIQTSISPPNEIIDVGTNAKAGLDSFK</sequence>
<evidence type="ECO:0000313" key="1">
    <source>
        <dbReference type="EMBL" id="VDP50237.1"/>
    </source>
</evidence>
<keyword evidence="2" id="KW-1185">Reference proteome</keyword>
<dbReference type="EMBL" id="UZAI01020204">
    <property type="protein sequence ID" value="VDP50237.1"/>
    <property type="molecule type" value="Genomic_DNA"/>
</dbReference>
<evidence type="ECO:0000313" key="2">
    <source>
        <dbReference type="Proteomes" id="UP000277204"/>
    </source>
</evidence>
<organism evidence="1 2">
    <name type="scientific">Schistosoma margrebowiei</name>
    <dbReference type="NCBI Taxonomy" id="48269"/>
    <lineage>
        <taxon>Eukaryota</taxon>
        <taxon>Metazoa</taxon>
        <taxon>Spiralia</taxon>
        <taxon>Lophotrochozoa</taxon>
        <taxon>Platyhelminthes</taxon>
        <taxon>Trematoda</taxon>
        <taxon>Digenea</taxon>
        <taxon>Strigeidida</taxon>
        <taxon>Schistosomatoidea</taxon>
        <taxon>Schistosomatidae</taxon>
        <taxon>Schistosoma</taxon>
    </lineage>
</organism>
<proteinExistence type="predicted"/>
<dbReference type="AlphaFoldDB" id="A0A183N793"/>
<name>A0A183N793_9TREM</name>
<dbReference type="Proteomes" id="UP000277204">
    <property type="component" value="Unassembled WGS sequence"/>
</dbReference>
<reference evidence="1 2" key="1">
    <citation type="submission" date="2018-11" db="EMBL/GenBank/DDBJ databases">
        <authorList>
            <consortium name="Pathogen Informatics"/>
        </authorList>
    </citation>
    <scope>NUCLEOTIDE SEQUENCE [LARGE SCALE GENOMIC DNA]</scope>
    <source>
        <strain evidence="1 2">Zambia</strain>
    </source>
</reference>
<protein>
    <submittedName>
        <fullName evidence="1">Uncharacterized protein</fullName>
    </submittedName>
</protein>
<gene>
    <name evidence="1" type="ORF">SMRZ_LOCUS24168</name>
</gene>
<accession>A0A183N793</accession>